<dbReference type="Proteomes" id="UP000243797">
    <property type="component" value="Unassembled WGS sequence"/>
</dbReference>
<feature type="chain" id="PRO_5014206290" description="Carboxylic ester hydrolase" evidence="3">
    <location>
        <begin position="17"/>
        <end position="510"/>
    </location>
</feature>
<evidence type="ECO:0000256" key="1">
    <source>
        <dbReference type="ARBA" id="ARBA00005964"/>
    </source>
</evidence>
<dbReference type="PANTHER" id="PTHR43918:SF4">
    <property type="entry name" value="CARBOXYLIC ESTER HYDROLASE"/>
    <property type="match status" value="1"/>
</dbReference>
<evidence type="ECO:0000313" key="6">
    <source>
        <dbReference type="Proteomes" id="UP000243797"/>
    </source>
</evidence>
<dbReference type="AlphaFoldDB" id="A0A2K1R0S6"/>
<dbReference type="SUPFAM" id="SSF53474">
    <property type="entry name" value="alpha/beta-Hydrolases"/>
    <property type="match status" value="1"/>
</dbReference>
<dbReference type="PANTHER" id="PTHR43918">
    <property type="entry name" value="ACETYLCHOLINESTERASE"/>
    <property type="match status" value="1"/>
</dbReference>
<dbReference type="STRING" id="2082308.A0A2K1R0S6"/>
<evidence type="ECO:0000256" key="3">
    <source>
        <dbReference type="RuleBase" id="RU361235"/>
    </source>
</evidence>
<dbReference type="Pfam" id="PF00135">
    <property type="entry name" value="COesterase"/>
    <property type="match status" value="2"/>
</dbReference>
<keyword evidence="2 3" id="KW-0378">Hydrolase</keyword>
<dbReference type="PROSITE" id="PS00122">
    <property type="entry name" value="CARBOXYLESTERASE_B_1"/>
    <property type="match status" value="1"/>
</dbReference>
<evidence type="ECO:0000256" key="2">
    <source>
        <dbReference type="ARBA" id="ARBA00022801"/>
    </source>
</evidence>
<feature type="domain" description="Carboxylesterase type B" evidence="4">
    <location>
        <begin position="176"/>
        <end position="345"/>
    </location>
</feature>
<dbReference type="InterPro" id="IPR019826">
    <property type="entry name" value="Carboxylesterase_B_AS"/>
</dbReference>
<evidence type="ECO:0000313" key="5">
    <source>
        <dbReference type="EMBL" id="PNS20773.1"/>
    </source>
</evidence>
<proteinExistence type="inferred from homology"/>
<dbReference type="InterPro" id="IPR002018">
    <property type="entry name" value="CarbesteraseB"/>
</dbReference>
<reference evidence="5 6" key="1">
    <citation type="submission" date="2017-06" db="EMBL/GenBank/DDBJ databases">
        <title>Draft genome sequence of a variant of Elsinoe murrayae.</title>
        <authorList>
            <person name="Cheng Q."/>
        </authorList>
    </citation>
    <scope>NUCLEOTIDE SEQUENCE [LARGE SCALE GENOMIC DNA]</scope>
    <source>
        <strain evidence="5 6">CQ-2017a</strain>
    </source>
</reference>
<protein>
    <recommendedName>
        <fullName evidence="3">Carboxylic ester hydrolase</fullName>
        <ecNumber evidence="3">3.1.1.-</ecNumber>
    </recommendedName>
</protein>
<dbReference type="EMBL" id="NKHZ01000017">
    <property type="protein sequence ID" value="PNS20773.1"/>
    <property type="molecule type" value="Genomic_DNA"/>
</dbReference>
<keyword evidence="6" id="KW-1185">Reference proteome</keyword>
<organism evidence="5 6">
    <name type="scientific">Sphaceloma murrayae</name>
    <dbReference type="NCBI Taxonomy" id="2082308"/>
    <lineage>
        <taxon>Eukaryota</taxon>
        <taxon>Fungi</taxon>
        <taxon>Dikarya</taxon>
        <taxon>Ascomycota</taxon>
        <taxon>Pezizomycotina</taxon>
        <taxon>Dothideomycetes</taxon>
        <taxon>Dothideomycetidae</taxon>
        <taxon>Myriangiales</taxon>
        <taxon>Elsinoaceae</taxon>
        <taxon>Sphaceloma</taxon>
    </lineage>
</organism>
<dbReference type="GO" id="GO:0052689">
    <property type="term" value="F:carboxylic ester hydrolase activity"/>
    <property type="evidence" value="ECO:0007669"/>
    <property type="project" value="TreeGrafter"/>
</dbReference>
<comment type="similarity">
    <text evidence="1 3">Belongs to the type-B carboxylesterase/lipase family.</text>
</comment>
<feature type="domain" description="Carboxylesterase type B" evidence="4">
    <location>
        <begin position="36"/>
        <end position="168"/>
    </location>
</feature>
<evidence type="ECO:0000259" key="4">
    <source>
        <dbReference type="Pfam" id="PF00135"/>
    </source>
</evidence>
<dbReference type="OrthoDB" id="408631at2759"/>
<accession>A0A2K1R0S6</accession>
<feature type="signal peptide" evidence="3">
    <location>
        <begin position="1"/>
        <end position="16"/>
    </location>
</feature>
<gene>
    <name evidence="5" type="ORF">CAC42_2704</name>
</gene>
<dbReference type="InParanoid" id="A0A2K1R0S6"/>
<comment type="caution">
    <text evidence="5">The sequence shown here is derived from an EMBL/GenBank/DDBJ whole genome shotgun (WGS) entry which is preliminary data.</text>
</comment>
<dbReference type="InterPro" id="IPR050654">
    <property type="entry name" value="AChE-related_enzymes"/>
</dbReference>
<name>A0A2K1R0S6_9PEZI</name>
<sequence>MFRLLYLALLVLSTTAQDDVSLDEDLSSLRSRLGAPIARTTDGLVSGKTVGMVVSWFGIPYAEPPIPPNRLSAPRRLRRGYRLFNATAPPAACPQFGLPIDTTGLSDNVALIVRNIVVTPRRMSEDCLTVNVQRPVGATHRSRLPVLVWIYGGGFESGDISRYDGRDIEVAAGGASNLGLRDQRLALEWVQDNIRSFGGDPRKVTIWGESAGAASVFAQTVINRGDNRYKGGRLFRAAIQNSGGPSASSAVDSAASQASYDAIVRDAGCANTTHTLSCLRAVPYETYAAAVNPASGAARVFGPGFEPTDDFMPVSSIDAIRAGDFSRVPLIQGTQEEEGTLNSFRLGGINSTEMVVDSIARGRGASPPKSPFGTGAKFELYPQYKRLSAAVGDIGQQFGRRSYNNNLMADRLPALWSYVATYNRGQSALRTYHGSDVGTNFNFRNSSGLPVVSGQAYYISFVNNLDPNGIRWPATANVVWPKFTRDNKVILNFGPEVNEVQPDTLQTGGL</sequence>
<keyword evidence="3" id="KW-0732">Signal</keyword>
<dbReference type="Gene3D" id="3.40.50.1820">
    <property type="entry name" value="alpha/beta hydrolase"/>
    <property type="match status" value="1"/>
</dbReference>
<dbReference type="EC" id="3.1.1.-" evidence="3"/>
<dbReference type="InterPro" id="IPR029058">
    <property type="entry name" value="AB_hydrolase_fold"/>
</dbReference>